<dbReference type="GO" id="GO:0016757">
    <property type="term" value="F:glycosyltransferase activity"/>
    <property type="evidence" value="ECO:0007669"/>
    <property type="project" value="UniProtKB-KW"/>
</dbReference>
<dbReference type="SUPFAM" id="SSF53448">
    <property type="entry name" value="Nucleotide-diphospho-sugar transferases"/>
    <property type="match status" value="1"/>
</dbReference>
<evidence type="ECO:0000256" key="2">
    <source>
        <dbReference type="ARBA" id="ARBA00022676"/>
    </source>
</evidence>
<evidence type="ECO:0000256" key="4">
    <source>
        <dbReference type="SAM" id="Phobius"/>
    </source>
</evidence>
<keyword evidence="3 5" id="KW-0808">Transferase</keyword>
<evidence type="ECO:0000256" key="3">
    <source>
        <dbReference type="ARBA" id="ARBA00022679"/>
    </source>
</evidence>
<dbReference type="CDD" id="cd06423">
    <property type="entry name" value="CESA_like"/>
    <property type="match status" value="1"/>
</dbReference>
<feature type="transmembrane region" description="Helical" evidence="4">
    <location>
        <begin position="124"/>
        <end position="154"/>
    </location>
</feature>
<keyword evidence="4" id="KW-0472">Membrane</keyword>
<dbReference type="Gene3D" id="3.90.550.10">
    <property type="entry name" value="Spore Coat Polysaccharide Biosynthesis Protein SpsA, Chain A"/>
    <property type="match status" value="1"/>
</dbReference>
<accession>A0A3N2RDX1</accession>
<dbReference type="EMBL" id="RCTY01000044">
    <property type="protein sequence ID" value="ROU05584.1"/>
    <property type="molecule type" value="Genomic_DNA"/>
</dbReference>
<dbReference type="InterPro" id="IPR029044">
    <property type="entry name" value="Nucleotide-diphossugar_trans"/>
</dbReference>
<dbReference type="Pfam" id="PF13641">
    <property type="entry name" value="Glyco_tranf_2_3"/>
    <property type="match status" value="1"/>
</dbReference>
<keyword evidence="4" id="KW-1133">Transmembrane helix</keyword>
<dbReference type="AlphaFoldDB" id="A0A3N2RDX1"/>
<dbReference type="PANTHER" id="PTHR43630">
    <property type="entry name" value="POLY-BETA-1,6-N-ACETYL-D-GLUCOSAMINE SYNTHASE"/>
    <property type="match status" value="1"/>
</dbReference>
<name>A0A3N2RDX1_LYSEN</name>
<proteinExistence type="inferred from homology"/>
<comment type="caution">
    <text evidence="5">The sequence shown here is derived from an EMBL/GenBank/DDBJ whole genome shotgun (WGS) entry which is preliminary data.</text>
</comment>
<comment type="similarity">
    <text evidence="1">Belongs to the glycosyltransferase 2 family.</text>
</comment>
<gene>
    <name evidence="5" type="ORF">D9T17_17970</name>
</gene>
<feature type="transmembrane region" description="Helical" evidence="4">
    <location>
        <begin position="483"/>
        <end position="506"/>
    </location>
</feature>
<protein>
    <submittedName>
        <fullName evidence="5">Glycosyltransferase family 2 protein</fullName>
    </submittedName>
</protein>
<dbReference type="PANTHER" id="PTHR43630:SF1">
    <property type="entry name" value="POLY-BETA-1,6-N-ACETYL-D-GLUCOSAMINE SYNTHASE"/>
    <property type="match status" value="1"/>
</dbReference>
<evidence type="ECO:0000256" key="1">
    <source>
        <dbReference type="ARBA" id="ARBA00006739"/>
    </source>
</evidence>
<keyword evidence="2" id="KW-0328">Glycosyltransferase</keyword>
<evidence type="ECO:0000313" key="6">
    <source>
        <dbReference type="Proteomes" id="UP000275910"/>
    </source>
</evidence>
<keyword evidence="4" id="KW-0812">Transmembrane</keyword>
<dbReference type="Proteomes" id="UP000275910">
    <property type="component" value="Unassembled WGS sequence"/>
</dbReference>
<reference evidence="5 6" key="1">
    <citation type="submission" date="2018-10" db="EMBL/GenBank/DDBJ databases">
        <title>The genome of Lysobacter enzymogenes OH11.</title>
        <authorList>
            <person name="Liu F."/>
            <person name="Zhao Y."/>
            <person name="Qian G."/>
            <person name="Chen Y."/>
            <person name="Xu H."/>
        </authorList>
    </citation>
    <scope>NUCLEOTIDE SEQUENCE [LARGE SCALE GENOMIC DNA]</scope>
    <source>
        <strain evidence="5 6">OH11</strain>
    </source>
</reference>
<organism evidence="5 6">
    <name type="scientific">Lysobacter enzymogenes</name>
    <dbReference type="NCBI Taxonomy" id="69"/>
    <lineage>
        <taxon>Bacteria</taxon>
        <taxon>Pseudomonadati</taxon>
        <taxon>Pseudomonadota</taxon>
        <taxon>Gammaproteobacteria</taxon>
        <taxon>Lysobacterales</taxon>
        <taxon>Lysobacteraceae</taxon>
        <taxon>Lysobacter</taxon>
    </lineage>
</organism>
<feature type="transmembrane region" description="Helical" evidence="4">
    <location>
        <begin position="422"/>
        <end position="444"/>
    </location>
</feature>
<sequence>MRKRGHASRSRRADGAWNRIAVAMQRMHDARVSFHPQAFPHRSRFVRFACPLQHLACGSASRGPYRRVRSAKPDPCETQRRARQRRAVAFAFAGCARPMPNTFVPDRPDFGRFLLDALALDHLVLSQFVLTGVVGFSTLILFACLLFLAGWACWRRLRRPPLRALARYPFVSILVPFYNEPEGSLLCTLESIERSEYPGPVEVLLVDDGSTNATAAAVAQWLAQPRGKRYEFIARERNGGAKGLALDAALPRLSPDSDVVTVIDSDTVIAPGALRSAVEALYASPRHAAACGLIVPAGRHQSWLHRLQFYEHIGALAAIRYVQSKLGSVNVVAGAFSLHRTQVIRELGGWGEWLVEDIAWTWRALAHGYSIAYAPDAIAYTICPTTLMGLFRQRRRWARGRLESFRVAWGISWARTMKMLPWWLLWAQSALVPTLLLLFAGALLYRSHALLAVAALNWVLMAALNFVSVLHARERLQLGLTDLLLVSVYNTVIDALLLPANLIGLLDELRGGRKSWMTR</sequence>
<evidence type="ECO:0000313" key="5">
    <source>
        <dbReference type="EMBL" id="ROU05584.1"/>
    </source>
</evidence>
<feature type="transmembrane region" description="Helical" evidence="4">
    <location>
        <begin position="450"/>
        <end position="471"/>
    </location>
</feature>